<sequence>MSTTRYVVVAVVLSSLPKFSLVLERFAGFVWNPCHFLRPFIDSPGYFHLLHFTSIPRPWSRLGMLEN</sequence>
<accession>A0A0C9WD79</accession>
<dbReference type="AlphaFoldDB" id="A0A0C9WD79"/>
<keyword evidence="2" id="KW-1185">Reference proteome</keyword>
<dbReference type="EMBL" id="KN839856">
    <property type="protein sequence ID" value="KIJ62237.1"/>
    <property type="molecule type" value="Genomic_DNA"/>
</dbReference>
<organism evidence="1 2">
    <name type="scientific">Hydnomerulius pinastri MD-312</name>
    <dbReference type="NCBI Taxonomy" id="994086"/>
    <lineage>
        <taxon>Eukaryota</taxon>
        <taxon>Fungi</taxon>
        <taxon>Dikarya</taxon>
        <taxon>Basidiomycota</taxon>
        <taxon>Agaricomycotina</taxon>
        <taxon>Agaricomycetes</taxon>
        <taxon>Agaricomycetidae</taxon>
        <taxon>Boletales</taxon>
        <taxon>Boletales incertae sedis</taxon>
        <taxon>Leucogyrophana</taxon>
    </lineage>
</organism>
<proteinExistence type="predicted"/>
<name>A0A0C9WD79_9AGAM</name>
<dbReference type="Proteomes" id="UP000053820">
    <property type="component" value="Unassembled WGS sequence"/>
</dbReference>
<protein>
    <submittedName>
        <fullName evidence="1">Uncharacterized protein</fullName>
    </submittedName>
</protein>
<dbReference type="HOGENOM" id="CLU_2812703_0_0_1"/>
<gene>
    <name evidence="1" type="ORF">HYDPIDRAFT_114714</name>
</gene>
<reference evidence="1 2" key="1">
    <citation type="submission" date="2014-04" db="EMBL/GenBank/DDBJ databases">
        <title>Evolutionary Origins and Diversification of the Mycorrhizal Mutualists.</title>
        <authorList>
            <consortium name="DOE Joint Genome Institute"/>
            <consortium name="Mycorrhizal Genomics Consortium"/>
            <person name="Kohler A."/>
            <person name="Kuo A."/>
            <person name="Nagy L.G."/>
            <person name="Floudas D."/>
            <person name="Copeland A."/>
            <person name="Barry K.W."/>
            <person name="Cichocki N."/>
            <person name="Veneault-Fourrey C."/>
            <person name="LaButti K."/>
            <person name="Lindquist E.A."/>
            <person name="Lipzen A."/>
            <person name="Lundell T."/>
            <person name="Morin E."/>
            <person name="Murat C."/>
            <person name="Riley R."/>
            <person name="Ohm R."/>
            <person name="Sun H."/>
            <person name="Tunlid A."/>
            <person name="Henrissat B."/>
            <person name="Grigoriev I.V."/>
            <person name="Hibbett D.S."/>
            <person name="Martin F."/>
        </authorList>
    </citation>
    <scope>NUCLEOTIDE SEQUENCE [LARGE SCALE GENOMIC DNA]</scope>
    <source>
        <strain evidence="1 2">MD-312</strain>
    </source>
</reference>
<evidence type="ECO:0000313" key="1">
    <source>
        <dbReference type="EMBL" id="KIJ62237.1"/>
    </source>
</evidence>
<evidence type="ECO:0000313" key="2">
    <source>
        <dbReference type="Proteomes" id="UP000053820"/>
    </source>
</evidence>